<dbReference type="Proteomes" id="UP000035681">
    <property type="component" value="Unplaced"/>
</dbReference>
<dbReference type="AlphaFoldDB" id="A0A0K0DS53"/>
<sequence length="99" mass="11233">MDDALAITHPIKHIFKDIIMYVSNEERREANPTTSTTIDRKRKTSTFADRQTSMSNESSFTPNNSSNLPESTTKKANNREQKTSRSDVPIDSLNQEEAD</sequence>
<dbReference type="WBParaSite" id="SSTP_0000006100.1">
    <property type="protein sequence ID" value="SSTP_0000006100.1"/>
    <property type="gene ID" value="SSTP_0000006100"/>
</dbReference>
<protein>
    <submittedName>
        <fullName evidence="4">Reverse transcriptase zinc-binding domain-containing protein</fullName>
    </submittedName>
</protein>
<accession>A0A0K0DS53</accession>
<keyword evidence="2" id="KW-1185">Reference proteome</keyword>
<reference evidence="3" key="1">
    <citation type="submission" date="2015-08" db="UniProtKB">
        <authorList>
            <consortium name="WormBaseParasite"/>
        </authorList>
    </citation>
    <scope>IDENTIFICATION</scope>
</reference>
<evidence type="ECO:0000313" key="2">
    <source>
        <dbReference type="Proteomes" id="UP000035681"/>
    </source>
</evidence>
<evidence type="ECO:0000256" key="1">
    <source>
        <dbReference type="SAM" id="MobiDB-lite"/>
    </source>
</evidence>
<feature type="region of interest" description="Disordered" evidence="1">
    <location>
        <begin position="25"/>
        <end position="99"/>
    </location>
</feature>
<name>A0A0K0DS53_STRER</name>
<proteinExistence type="predicted"/>
<evidence type="ECO:0000313" key="3">
    <source>
        <dbReference type="WBParaSite" id="SSTP_0000006100.1"/>
    </source>
</evidence>
<feature type="compositionally biased region" description="Polar residues" evidence="1">
    <location>
        <begin position="45"/>
        <end position="75"/>
    </location>
</feature>
<dbReference type="WBParaSite" id="TCONS_00012907.p1">
    <property type="protein sequence ID" value="TCONS_00012907.p1"/>
    <property type="gene ID" value="XLOC_008648"/>
</dbReference>
<organism evidence="3">
    <name type="scientific">Strongyloides stercoralis</name>
    <name type="common">Threadworm</name>
    <dbReference type="NCBI Taxonomy" id="6248"/>
    <lineage>
        <taxon>Eukaryota</taxon>
        <taxon>Metazoa</taxon>
        <taxon>Ecdysozoa</taxon>
        <taxon>Nematoda</taxon>
        <taxon>Chromadorea</taxon>
        <taxon>Rhabditida</taxon>
        <taxon>Tylenchina</taxon>
        <taxon>Panagrolaimomorpha</taxon>
        <taxon>Strongyloidoidea</taxon>
        <taxon>Strongyloididae</taxon>
        <taxon>Strongyloides</taxon>
    </lineage>
</organism>
<evidence type="ECO:0000313" key="4">
    <source>
        <dbReference type="WBParaSite" id="TCONS_00012907.p1"/>
    </source>
</evidence>